<keyword evidence="1" id="KW-0472">Membrane</keyword>
<proteinExistence type="predicted"/>
<dbReference type="EMBL" id="CP066701">
    <property type="protein sequence ID" value="QQX25927.1"/>
    <property type="molecule type" value="Genomic_DNA"/>
</dbReference>
<keyword evidence="1" id="KW-1133">Transmembrane helix</keyword>
<dbReference type="KEGG" id="hspo:JGZ69_02980"/>
<protein>
    <submittedName>
        <fullName evidence="2">Uncharacterized protein</fullName>
    </submittedName>
</protein>
<dbReference type="AlphaFoldDB" id="A0AB37HHV6"/>
<evidence type="ECO:0000313" key="3">
    <source>
        <dbReference type="Proteomes" id="UP000595512"/>
    </source>
</evidence>
<evidence type="ECO:0000313" key="2">
    <source>
        <dbReference type="EMBL" id="QQX25927.1"/>
    </source>
</evidence>
<dbReference type="Proteomes" id="UP000595512">
    <property type="component" value="Chromosome"/>
</dbReference>
<organism evidence="2 3">
    <name type="scientific">Heyndrickxia sporothermodurans</name>
    <dbReference type="NCBI Taxonomy" id="46224"/>
    <lineage>
        <taxon>Bacteria</taxon>
        <taxon>Bacillati</taxon>
        <taxon>Bacillota</taxon>
        <taxon>Bacilli</taxon>
        <taxon>Bacillales</taxon>
        <taxon>Bacillaceae</taxon>
        <taxon>Heyndrickxia</taxon>
    </lineage>
</organism>
<dbReference type="RefSeq" id="WP_107957979.1">
    <property type="nucleotide sequence ID" value="NZ_CP066701.1"/>
</dbReference>
<feature type="transmembrane region" description="Helical" evidence="1">
    <location>
        <begin position="55"/>
        <end position="72"/>
    </location>
</feature>
<gene>
    <name evidence="2" type="ORF">JGZ69_02980</name>
</gene>
<accession>A0AB37HHV6</accession>
<reference evidence="2 3" key="1">
    <citation type="submission" date="2020-12" db="EMBL/GenBank/DDBJ databases">
        <title>Taxonomic evaluation of the Bacillus sporothermodurans group of bacteria based on whole genome sequences.</title>
        <authorList>
            <person name="Fiedler G."/>
            <person name="Herbstmann A.-D."/>
            <person name="Doll E."/>
            <person name="Wenning M."/>
            <person name="Brinks E."/>
            <person name="Kabisch J."/>
            <person name="Breitenwieser F."/>
            <person name="Lappann M."/>
            <person name="Boehnlein C."/>
            <person name="Franz C."/>
        </authorList>
    </citation>
    <scope>NUCLEOTIDE SEQUENCE [LARGE SCALE GENOMIC DNA]</scope>
    <source>
        <strain evidence="2 3">DSM 10599</strain>
    </source>
</reference>
<keyword evidence="1" id="KW-0812">Transmembrane</keyword>
<sequence length="73" mass="7966">MIGNVADKVADKIYEGLRFFFESKLDALVDILPELAGLSLIVCGVLMMFGDFKKWLGRTGIVAVVGTTLVVIF</sequence>
<feature type="transmembrane region" description="Helical" evidence="1">
    <location>
        <begin position="27"/>
        <end position="49"/>
    </location>
</feature>
<name>A0AB37HHV6_9BACI</name>
<evidence type="ECO:0000256" key="1">
    <source>
        <dbReference type="SAM" id="Phobius"/>
    </source>
</evidence>